<dbReference type="AlphaFoldDB" id="A0A6J5UTJ0"/>
<dbReference type="Proteomes" id="UP000507222">
    <property type="component" value="Unassembled WGS sequence"/>
</dbReference>
<sequence>MRSIERAWGLRASDRPIRSVFARHVRLSCPAASTRPAGRQNLWSFVDGSHPCPSPTLPPSDKSNSSTLPQPNPAYASWFQTDQNLISILQAMISESVPQQVIGFSTSHAIWDCLQQNFSQQPLANSTQLKFQIFSLTKGSKSISEYLSQAKSLADELVTIWDCLQLRLGYVCALWSAY</sequence>
<organism evidence="1 2">
    <name type="scientific">Prunus armeniaca</name>
    <name type="common">Apricot</name>
    <name type="synonym">Armeniaca vulgaris</name>
    <dbReference type="NCBI Taxonomy" id="36596"/>
    <lineage>
        <taxon>Eukaryota</taxon>
        <taxon>Viridiplantae</taxon>
        <taxon>Streptophyta</taxon>
        <taxon>Embryophyta</taxon>
        <taxon>Tracheophyta</taxon>
        <taxon>Spermatophyta</taxon>
        <taxon>Magnoliopsida</taxon>
        <taxon>eudicotyledons</taxon>
        <taxon>Gunneridae</taxon>
        <taxon>Pentapetalae</taxon>
        <taxon>rosids</taxon>
        <taxon>fabids</taxon>
        <taxon>Rosales</taxon>
        <taxon>Rosaceae</taxon>
        <taxon>Amygdaloideae</taxon>
        <taxon>Amygdaleae</taxon>
        <taxon>Prunus</taxon>
    </lineage>
</organism>
<evidence type="ECO:0008006" key="3">
    <source>
        <dbReference type="Google" id="ProtNLM"/>
    </source>
</evidence>
<gene>
    <name evidence="1" type="ORF">CURHAP_LOCUS30132</name>
</gene>
<reference evidence="1 2" key="1">
    <citation type="submission" date="2020-05" db="EMBL/GenBank/DDBJ databases">
        <authorList>
            <person name="Campoy J."/>
            <person name="Schneeberger K."/>
            <person name="Spophaly S."/>
        </authorList>
    </citation>
    <scope>NUCLEOTIDE SEQUENCE [LARGE SCALE GENOMIC DNA]</scope>
    <source>
        <strain evidence="1">PruArmRojPasFocal</strain>
    </source>
</reference>
<evidence type="ECO:0000313" key="2">
    <source>
        <dbReference type="Proteomes" id="UP000507222"/>
    </source>
</evidence>
<dbReference type="EMBL" id="CAEKDK010000004">
    <property type="protein sequence ID" value="CAB4278644.1"/>
    <property type="molecule type" value="Genomic_DNA"/>
</dbReference>
<protein>
    <recommendedName>
        <fullName evidence="3">Retrotransposon gag domain-containing protein</fullName>
    </recommendedName>
</protein>
<dbReference type="PANTHER" id="PTHR47481">
    <property type="match status" value="1"/>
</dbReference>
<name>A0A6J5UTJ0_PRUAR</name>
<dbReference type="Pfam" id="PF14223">
    <property type="entry name" value="Retrotran_gag_2"/>
    <property type="match status" value="1"/>
</dbReference>
<evidence type="ECO:0000313" key="1">
    <source>
        <dbReference type="EMBL" id="CAB4278644.1"/>
    </source>
</evidence>
<accession>A0A6J5UTJ0</accession>
<proteinExistence type="predicted"/>
<dbReference type="PANTHER" id="PTHR47481:SF10">
    <property type="entry name" value="COPIA-LIKE POLYPROTEIN_RETROTRANSPOSON"/>
    <property type="match status" value="1"/>
</dbReference>